<comment type="caution">
    <text evidence="1">The sequence shown here is derived from an EMBL/GenBank/DDBJ whole genome shotgun (WGS) entry which is preliminary data.</text>
</comment>
<evidence type="ECO:0000313" key="2">
    <source>
        <dbReference type="Proteomes" id="UP001151532"/>
    </source>
</evidence>
<reference evidence="1" key="1">
    <citation type="submission" date="2022-11" db="EMBL/GenBank/DDBJ databases">
        <authorList>
            <person name="Hyden B.L."/>
            <person name="Feng K."/>
            <person name="Yates T."/>
            <person name="Jawdy S."/>
            <person name="Smart L.B."/>
            <person name="Muchero W."/>
        </authorList>
    </citation>
    <scope>NUCLEOTIDE SEQUENCE</scope>
    <source>
        <tissue evidence="1">Shoot tip</tissue>
    </source>
</reference>
<dbReference type="AlphaFoldDB" id="A0A9Q0U968"/>
<dbReference type="Proteomes" id="UP001151532">
    <property type="component" value="Chromosome 8"/>
</dbReference>
<organism evidence="1 2">
    <name type="scientific">Salix purpurea</name>
    <name type="common">Purple osier willow</name>
    <dbReference type="NCBI Taxonomy" id="77065"/>
    <lineage>
        <taxon>Eukaryota</taxon>
        <taxon>Viridiplantae</taxon>
        <taxon>Streptophyta</taxon>
        <taxon>Embryophyta</taxon>
        <taxon>Tracheophyta</taxon>
        <taxon>Spermatophyta</taxon>
        <taxon>Magnoliopsida</taxon>
        <taxon>eudicotyledons</taxon>
        <taxon>Gunneridae</taxon>
        <taxon>Pentapetalae</taxon>
        <taxon>rosids</taxon>
        <taxon>fabids</taxon>
        <taxon>Malpighiales</taxon>
        <taxon>Salicaceae</taxon>
        <taxon>Saliceae</taxon>
        <taxon>Salix</taxon>
    </lineage>
</organism>
<protein>
    <submittedName>
        <fullName evidence="1">Uncharacterized protein</fullName>
    </submittedName>
</protein>
<proteinExistence type="predicted"/>
<name>A0A9Q0U968_SALPP</name>
<evidence type="ECO:0000313" key="1">
    <source>
        <dbReference type="EMBL" id="KAJ6725673.1"/>
    </source>
</evidence>
<gene>
    <name evidence="1" type="ORF">OIU79_003941</name>
</gene>
<keyword evidence="2" id="KW-1185">Reference proteome</keyword>
<reference evidence="1" key="2">
    <citation type="journal article" date="2023" name="Int. J. Mol. Sci.">
        <title>De Novo Assembly and Annotation of 11 Diverse Shrub Willow (Salix) Genomes Reveals Novel Gene Organization in Sex-Linked Regions.</title>
        <authorList>
            <person name="Hyden B."/>
            <person name="Feng K."/>
            <person name="Yates T.B."/>
            <person name="Jawdy S."/>
            <person name="Cereghino C."/>
            <person name="Smart L.B."/>
            <person name="Muchero W."/>
        </authorList>
    </citation>
    <scope>NUCLEOTIDE SEQUENCE</scope>
    <source>
        <tissue evidence="1">Shoot tip</tissue>
    </source>
</reference>
<sequence length="52" mass="6007">MSQGSYIHITKDFQIQELQFVANVSRRKPSKQASIKKSTDCKMTNNHIQIVK</sequence>
<dbReference type="EMBL" id="JAPFFK010000013">
    <property type="protein sequence ID" value="KAJ6725673.1"/>
    <property type="molecule type" value="Genomic_DNA"/>
</dbReference>
<accession>A0A9Q0U968</accession>